<dbReference type="Gene3D" id="3.40.50.2300">
    <property type="match status" value="1"/>
</dbReference>
<dbReference type="GO" id="GO:0003700">
    <property type="term" value="F:DNA-binding transcription factor activity"/>
    <property type="evidence" value="ECO:0007669"/>
    <property type="project" value="InterPro"/>
</dbReference>
<dbReference type="RefSeq" id="WP_106203657.1">
    <property type="nucleotide sequence ID" value="NZ_PVTD01000001.1"/>
</dbReference>
<evidence type="ECO:0000259" key="2">
    <source>
        <dbReference type="PROSITE" id="PS50987"/>
    </source>
</evidence>
<dbReference type="InterPro" id="IPR036388">
    <property type="entry name" value="WH-like_DNA-bd_sf"/>
</dbReference>
<dbReference type="InterPro" id="IPR011991">
    <property type="entry name" value="ArsR-like_HTH"/>
</dbReference>
<comment type="caution">
    <text evidence="3">The sequence shown here is derived from an EMBL/GenBank/DDBJ whole genome shotgun (WGS) entry which is preliminary data.</text>
</comment>
<dbReference type="Pfam" id="PF12840">
    <property type="entry name" value="HTH_20"/>
    <property type="match status" value="1"/>
</dbReference>
<organism evidence="3 4">
    <name type="scientific">Aliiruegeria haliotis</name>
    <dbReference type="NCBI Taxonomy" id="1280846"/>
    <lineage>
        <taxon>Bacteria</taxon>
        <taxon>Pseudomonadati</taxon>
        <taxon>Pseudomonadota</taxon>
        <taxon>Alphaproteobacteria</taxon>
        <taxon>Rhodobacterales</taxon>
        <taxon>Roseobacteraceae</taxon>
        <taxon>Aliiruegeria</taxon>
    </lineage>
</organism>
<dbReference type="SUPFAM" id="SSF46785">
    <property type="entry name" value="Winged helix' DNA-binding domain"/>
    <property type="match status" value="1"/>
</dbReference>
<feature type="domain" description="HTH arsR-type" evidence="2">
    <location>
        <begin position="1"/>
        <end position="94"/>
    </location>
</feature>
<dbReference type="GO" id="GO:0046685">
    <property type="term" value="P:response to arsenic-containing substance"/>
    <property type="evidence" value="ECO:0007669"/>
    <property type="project" value="UniProtKB-KW"/>
</dbReference>
<keyword evidence="1" id="KW-0059">Arsenical resistance</keyword>
<dbReference type="CDD" id="cd16345">
    <property type="entry name" value="LMWP_ArsC"/>
    <property type="match status" value="1"/>
</dbReference>
<dbReference type="PANTHER" id="PTHR43428:SF1">
    <property type="entry name" value="ARSENATE REDUCTASE"/>
    <property type="match status" value="1"/>
</dbReference>
<reference evidence="3 4" key="1">
    <citation type="submission" date="2018-03" db="EMBL/GenBank/DDBJ databases">
        <title>Genomic Encyclopedia of Archaeal and Bacterial Type Strains, Phase II (KMG-II): from individual species to whole genera.</title>
        <authorList>
            <person name="Goeker M."/>
        </authorList>
    </citation>
    <scope>NUCLEOTIDE SEQUENCE [LARGE SCALE GENOMIC DNA]</scope>
    <source>
        <strain evidence="3 4">DSM 29328</strain>
    </source>
</reference>
<dbReference type="PROSITE" id="PS50987">
    <property type="entry name" value="HTH_ARSR_2"/>
    <property type="match status" value="1"/>
</dbReference>
<dbReference type="PANTHER" id="PTHR43428">
    <property type="entry name" value="ARSENATE REDUCTASE"/>
    <property type="match status" value="1"/>
</dbReference>
<dbReference type="InterPro" id="IPR023485">
    <property type="entry name" value="Ptyr_pPase"/>
</dbReference>
<dbReference type="EMBL" id="PVTD01000001">
    <property type="protein sequence ID" value="PRY26968.1"/>
    <property type="molecule type" value="Genomic_DNA"/>
</dbReference>
<dbReference type="OrthoDB" id="9793058at2"/>
<proteinExistence type="predicted"/>
<dbReference type="InterPro" id="IPR036196">
    <property type="entry name" value="Ptyr_pPase_sf"/>
</dbReference>
<dbReference type="Proteomes" id="UP000239480">
    <property type="component" value="Unassembled WGS sequence"/>
</dbReference>
<dbReference type="InterPro" id="IPR036390">
    <property type="entry name" value="WH_DNA-bd_sf"/>
</dbReference>
<name>A0A2T0S0L1_9RHOB</name>
<dbReference type="Gene3D" id="1.10.10.10">
    <property type="entry name" value="Winged helix-like DNA-binding domain superfamily/Winged helix DNA-binding domain"/>
    <property type="match status" value="1"/>
</dbReference>
<accession>A0A2T0S0L1</accession>
<dbReference type="Pfam" id="PF01451">
    <property type="entry name" value="LMWPc"/>
    <property type="match status" value="1"/>
</dbReference>
<gene>
    <name evidence="3" type="ORF">CLV78_1011074</name>
</gene>
<dbReference type="SUPFAM" id="SSF52788">
    <property type="entry name" value="Phosphotyrosine protein phosphatases I"/>
    <property type="match status" value="1"/>
</dbReference>
<dbReference type="SMART" id="SM00418">
    <property type="entry name" value="HTH_ARSR"/>
    <property type="match status" value="1"/>
</dbReference>
<keyword evidence="4" id="KW-1185">Reference proteome</keyword>
<dbReference type="AlphaFoldDB" id="A0A2T0S0L1"/>
<dbReference type="CDD" id="cd00090">
    <property type="entry name" value="HTH_ARSR"/>
    <property type="match status" value="1"/>
</dbReference>
<protein>
    <submittedName>
        <fullName evidence="3">ArsR family transcriptional regulator</fullName>
    </submittedName>
</protein>
<sequence length="279" mass="30838">MESVVLDQFTTLGHAGRLAVFRLLARRFPDAVPAGEIARVLELKPNTASVYLSALTRAGLISQTRQGTSLLYRVEWASVNEMIDFLSRDCCRGRPDLCTPRANVDSAKIGVMPDRKFNALFICVGNSARSIFAETLLRAEAGDRFNVFSAGTRPQSELNPFALELLAGKEHDISGLRAKNLGEFQQDDAPVMDFIFTVCDLAANEDCPAWRGQPISAHWGVPDPVRADGTDAEKRLAFQQAYGQLRNRIRAFSALPVETLDRASLQRRVDAIAQIEDEE</sequence>
<evidence type="ECO:0000313" key="4">
    <source>
        <dbReference type="Proteomes" id="UP000239480"/>
    </source>
</evidence>
<evidence type="ECO:0000256" key="1">
    <source>
        <dbReference type="ARBA" id="ARBA00022849"/>
    </source>
</evidence>
<dbReference type="SMART" id="SM00226">
    <property type="entry name" value="LMWPc"/>
    <property type="match status" value="1"/>
</dbReference>
<evidence type="ECO:0000313" key="3">
    <source>
        <dbReference type="EMBL" id="PRY26968.1"/>
    </source>
</evidence>
<dbReference type="InterPro" id="IPR001845">
    <property type="entry name" value="HTH_ArsR_DNA-bd_dom"/>
</dbReference>